<dbReference type="Gene3D" id="3.30.160.60">
    <property type="entry name" value="Classic Zinc Finger"/>
    <property type="match status" value="3"/>
</dbReference>
<feature type="domain" description="C2H2-type" evidence="8">
    <location>
        <begin position="258"/>
        <end position="286"/>
    </location>
</feature>
<dbReference type="GO" id="GO:0005634">
    <property type="term" value="C:nucleus"/>
    <property type="evidence" value="ECO:0007669"/>
    <property type="project" value="UniProtKB-SubCell"/>
</dbReference>
<keyword evidence="10" id="KW-1185">Reference proteome</keyword>
<keyword evidence="2" id="KW-0479">Metal-binding</keyword>
<protein>
    <recommendedName>
        <fullName evidence="8">C2H2-type domain-containing protein</fullName>
    </recommendedName>
</protein>
<evidence type="ECO:0000256" key="2">
    <source>
        <dbReference type="ARBA" id="ARBA00022723"/>
    </source>
</evidence>
<reference evidence="10" key="1">
    <citation type="submission" date="2020-01" db="EMBL/GenBank/DDBJ databases">
        <title>Draft genome sequence of the Termite Coptotermes fromosanus.</title>
        <authorList>
            <person name="Itakura S."/>
            <person name="Yosikawa Y."/>
            <person name="Umezawa K."/>
        </authorList>
    </citation>
    <scope>NUCLEOTIDE SEQUENCE [LARGE SCALE GENOMIC DNA]</scope>
</reference>
<dbReference type="OrthoDB" id="3561125at2759"/>
<dbReference type="GO" id="GO:0000981">
    <property type="term" value="F:DNA-binding transcription factor activity, RNA polymerase II-specific"/>
    <property type="evidence" value="ECO:0007669"/>
    <property type="project" value="TreeGrafter"/>
</dbReference>
<dbReference type="GO" id="GO:0008270">
    <property type="term" value="F:zinc ion binding"/>
    <property type="evidence" value="ECO:0007669"/>
    <property type="project" value="UniProtKB-KW"/>
</dbReference>
<name>A0A6L2PBE5_COPFO</name>
<organism evidence="9 10">
    <name type="scientific">Coptotermes formosanus</name>
    <name type="common">Formosan subterranean termite</name>
    <dbReference type="NCBI Taxonomy" id="36987"/>
    <lineage>
        <taxon>Eukaryota</taxon>
        <taxon>Metazoa</taxon>
        <taxon>Ecdysozoa</taxon>
        <taxon>Arthropoda</taxon>
        <taxon>Hexapoda</taxon>
        <taxon>Insecta</taxon>
        <taxon>Pterygota</taxon>
        <taxon>Neoptera</taxon>
        <taxon>Polyneoptera</taxon>
        <taxon>Dictyoptera</taxon>
        <taxon>Blattodea</taxon>
        <taxon>Blattoidea</taxon>
        <taxon>Termitoidae</taxon>
        <taxon>Rhinotermitidae</taxon>
        <taxon>Coptotermes</taxon>
    </lineage>
</organism>
<dbReference type="PANTHER" id="PTHR23226:SF416">
    <property type="entry name" value="FI01424P"/>
    <property type="match status" value="1"/>
</dbReference>
<keyword evidence="3" id="KW-0677">Repeat</keyword>
<evidence type="ECO:0000256" key="7">
    <source>
        <dbReference type="PROSITE-ProRule" id="PRU00042"/>
    </source>
</evidence>
<evidence type="ECO:0000256" key="3">
    <source>
        <dbReference type="ARBA" id="ARBA00022737"/>
    </source>
</evidence>
<dbReference type="EMBL" id="BLKM01003820">
    <property type="protein sequence ID" value="GFG29754.1"/>
    <property type="molecule type" value="Genomic_DNA"/>
</dbReference>
<dbReference type="InterPro" id="IPR013087">
    <property type="entry name" value="Znf_C2H2_type"/>
</dbReference>
<dbReference type="Pfam" id="PF00096">
    <property type="entry name" value="zf-C2H2"/>
    <property type="match status" value="3"/>
</dbReference>
<dbReference type="Proteomes" id="UP000502823">
    <property type="component" value="Unassembled WGS sequence"/>
</dbReference>
<keyword evidence="6" id="KW-0539">Nucleus</keyword>
<keyword evidence="4 7" id="KW-0863">Zinc-finger</keyword>
<keyword evidence="5" id="KW-0862">Zinc</keyword>
<accession>A0A6L2PBE5</accession>
<evidence type="ECO:0000256" key="1">
    <source>
        <dbReference type="ARBA" id="ARBA00004123"/>
    </source>
</evidence>
<dbReference type="PANTHER" id="PTHR23226">
    <property type="entry name" value="ZINC FINGER AND SCAN DOMAIN-CONTAINING"/>
    <property type="match status" value="1"/>
</dbReference>
<proteinExistence type="predicted"/>
<evidence type="ECO:0000259" key="8">
    <source>
        <dbReference type="PROSITE" id="PS50157"/>
    </source>
</evidence>
<feature type="domain" description="C2H2-type" evidence="8">
    <location>
        <begin position="201"/>
        <end position="228"/>
    </location>
</feature>
<dbReference type="InParanoid" id="A0A6L2PBE5"/>
<dbReference type="GO" id="GO:0000978">
    <property type="term" value="F:RNA polymerase II cis-regulatory region sequence-specific DNA binding"/>
    <property type="evidence" value="ECO:0007669"/>
    <property type="project" value="TreeGrafter"/>
</dbReference>
<dbReference type="InterPro" id="IPR036236">
    <property type="entry name" value="Znf_C2H2_sf"/>
</dbReference>
<evidence type="ECO:0000256" key="6">
    <source>
        <dbReference type="ARBA" id="ARBA00023242"/>
    </source>
</evidence>
<evidence type="ECO:0000313" key="9">
    <source>
        <dbReference type="EMBL" id="GFG29754.1"/>
    </source>
</evidence>
<dbReference type="AlphaFoldDB" id="A0A6L2PBE5"/>
<comment type="caution">
    <text evidence="9">The sequence shown here is derived from an EMBL/GenBank/DDBJ whole genome shotgun (WGS) entry which is preliminary data.</text>
</comment>
<dbReference type="SMART" id="SM00355">
    <property type="entry name" value="ZnF_C2H2"/>
    <property type="match status" value="4"/>
</dbReference>
<dbReference type="PROSITE" id="PS50157">
    <property type="entry name" value="ZINC_FINGER_C2H2_2"/>
    <property type="match status" value="3"/>
</dbReference>
<comment type="subcellular location">
    <subcellularLocation>
        <location evidence="1">Nucleus</location>
    </subcellularLocation>
</comment>
<evidence type="ECO:0000256" key="5">
    <source>
        <dbReference type="ARBA" id="ARBA00022833"/>
    </source>
</evidence>
<evidence type="ECO:0000256" key="4">
    <source>
        <dbReference type="ARBA" id="ARBA00022771"/>
    </source>
</evidence>
<sequence length="416" mass="47708">MGIKCKLLRVPVSNFCKISGKLLAYMLKDRDAELKCEKNPLEYSDFEEYEDEPPVIVVQKNNCESVDDLADPLALSDTENNSQQKGALGSYAGTAPSSFLNAEVIERFPVIDSSETSSLRSVTENVSQDAAAHTKRKRTFKRMSQCTVIDVEDIIQKQREAHKNQATQVAKCKVCNVLCTCTEFERCVMTRNSDERLNKKYTCSICLKNFTVKFSLKRHMFTHSYVKPFRCLDCNCAYSDKSNLLKHQQKRHRNVKVYTCSLCRAAFSSNSSLLQHRRTVHLVRKKTTVARATVVPRSDHDCYTKRQRNYRNPRSKGSISKNINWLTNEGNEDHGEMIEHEETDLKEDNGSHGEVIQHEEIDLKEESPEVFTDDDSISPAGTDFPFVCTVCFLSFQSYVEFDWHMTEHKQENVCET</sequence>
<dbReference type="Pfam" id="PF13912">
    <property type="entry name" value="zf-C2H2_6"/>
    <property type="match status" value="1"/>
</dbReference>
<feature type="domain" description="C2H2-type" evidence="8">
    <location>
        <begin position="229"/>
        <end position="257"/>
    </location>
</feature>
<evidence type="ECO:0000313" key="10">
    <source>
        <dbReference type="Proteomes" id="UP000502823"/>
    </source>
</evidence>
<dbReference type="PROSITE" id="PS00028">
    <property type="entry name" value="ZINC_FINGER_C2H2_1"/>
    <property type="match status" value="4"/>
</dbReference>
<gene>
    <name evidence="9" type="ORF">Cfor_03330</name>
</gene>
<dbReference type="SUPFAM" id="SSF57667">
    <property type="entry name" value="beta-beta-alpha zinc fingers"/>
    <property type="match status" value="2"/>
</dbReference>